<reference evidence="1" key="1">
    <citation type="submission" date="2024-03" db="EMBL/GenBank/DDBJ databases">
        <title>WGS assembly of Saponaria officinalis var. Norfolk2.</title>
        <authorList>
            <person name="Jenkins J."/>
            <person name="Shu S."/>
            <person name="Grimwood J."/>
            <person name="Barry K."/>
            <person name="Goodstein D."/>
            <person name="Schmutz J."/>
            <person name="Leebens-Mack J."/>
            <person name="Osbourn A."/>
        </authorList>
    </citation>
    <scope>NUCLEOTIDE SEQUENCE [LARGE SCALE GENOMIC DNA]</scope>
    <source>
        <strain evidence="1">JIC</strain>
    </source>
</reference>
<dbReference type="PANTHER" id="PTHR47592">
    <property type="entry name" value="PBF68 PROTEIN"/>
    <property type="match status" value="1"/>
</dbReference>
<organism evidence="1 2">
    <name type="scientific">Saponaria officinalis</name>
    <name type="common">Common soapwort</name>
    <name type="synonym">Lychnis saponaria</name>
    <dbReference type="NCBI Taxonomy" id="3572"/>
    <lineage>
        <taxon>Eukaryota</taxon>
        <taxon>Viridiplantae</taxon>
        <taxon>Streptophyta</taxon>
        <taxon>Embryophyta</taxon>
        <taxon>Tracheophyta</taxon>
        <taxon>Spermatophyta</taxon>
        <taxon>Magnoliopsida</taxon>
        <taxon>eudicotyledons</taxon>
        <taxon>Gunneridae</taxon>
        <taxon>Pentapetalae</taxon>
        <taxon>Caryophyllales</taxon>
        <taxon>Caryophyllaceae</taxon>
        <taxon>Caryophylleae</taxon>
        <taxon>Saponaria</taxon>
    </lineage>
</organism>
<evidence type="ECO:0000313" key="1">
    <source>
        <dbReference type="EMBL" id="KAK9756619.1"/>
    </source>
</evidence>
<comment type="caution">
    <text evidence="1">The sequence shown here is derived from an EMBL/GenBank/DDBJ whole genome shotgun (WGS) entry which is preliminary data.</text>
</comment>
<dbReference type="EMBL" id="JBDFQZ010000001">
    <property type="protein sequence ID" value="KAK9756619.1"/>
    <property type="molecule type" value="Genomic_DNA"/>
</dbReference>
<sequence>MSSVKEMTTKFEKLDKFKGVNFRRWQKKMQFLLTTLKVVYVCSTPMPKVVDDSLVEELRERNKWENDDYIYRRHILKGMSDSLYMNEDASSKKFVVSNLFWKDSKHMLTHKKEELSLVQLGSHFSIQESLRAQDRGR</sequence>
<dbReference type="AlphaFoldDB" id="A0AAW1NDP6"/>
<gene>
    <name evidence="1" type="ORF">RND81_01G109700</name>
</gene>
<evidence type="ECO:0008006" key="3">
    <source>
        <dbReference type="Google" id="ProtNLM"/>
    </source>
</evidence>
<proteinExistence type="predicted"/>
<evidence type="ECO:0000313" key="2">
    <source>
        <dbReference type="Proteomes" id="UP001443914"/>
    </source>
</evidence>
<dbReference type="Proteomes" id="UP001443914">
    <property type="component" value="Unassembled WGS sequence"/>
</dbReference>
<name>A0AAW1NDP6_SAPOF</name>
<dbReference type="PANTHER" id="PTHR47592:SF29">
    <property type="entry name" value="ZINC FINGER, CCHC-TYPE"/>
    <property type="match status" value="1"/>
</dbReference>
<accession>A0AAW1NDP6</accession>
<keyword evidence="2" id="KW-1185">Reference proteome</keyword>
<protein>
    <recommendedName>
        <fullName evidence="3">Zinc finger, CCHC-type</fullName>
    </recommendedName>
</protein>